<proteinExistence type="predicted"/>
<dbReference type="Proteomes" id="UP000254084">
    <property type="component" value="Unassembled WGS sequence"/>
</dbReference>
<gene>
    <name evidence="1" type="ORF">NCTC10860_02074</name>
</gene>
<accession>A0A379K5N2</accession>
<dbReference type="RefSeq" id="WP_084340473.1">
    <property type="nucleotide sequence ID" value="NZ_UGUW01000004.1"/>
</dbReference>
<name>A0A379K5N2_ECTOL</name>
<organism evidence="1 2">
    <name type="scientific">Ectopseudomonas oleovorans</name>
    <name type="common">Pseudomonas oleovorans</name>
    <dbReference type="NCBI Taxonomy" id="301"/>
    <lineage>
        <taxon>Bacteria</taxon>
        <taxon>Pseudomonadati</taxon>
        <taxon>Pseudomonadota</taxon>
        <taxon>Gammaproteobacteria</taxon>
        <taxon>Pseudomonadales</taxon>
        <taxon>Pseudomonadaceae</taxon>
        <taxon>Ectopseudomonas</taxon>
    </lineage>
</organism>
<protein>
    <submittedName>
        <fullName evidence="1">Uncharacterized protein</fullName>
    </submittedName>
</protein>
<evidence type="ECO:0000313" key="2">
    <source>
        <dbReference type="Proteomes" id="UP000254084"/>
    </source>
</evidence>
<evidence type="ECO:0000313" key="1">
    <source>
        <dbReference type="EMBL" id="SUD59764.1"/>
    </source>
</evidence>
<dbReference type="AlphaFoldDB" id="A0A379K5N2"/>
<sequence>MNSIIGIIFGKKNTPWQRIDADGNSIAADASSFNDHPTYAGIVDEVVDGQHMVRIPAFYYRTGVVASGEHDGKKALWISNQPADGFSLHPAFKKDGEDLAQVRVGKYQGTPDGEKLGSQPGLKPLTRIDFPAMQQAAQRGDGFQLWSIYHLAAIQMLALIELGTADAQSVLGSGHVNGGGALPVDDATVAQATWRGIVGLWGNVWQMVDGLQTDENLRYRIWDAEGRCEYVPTGAKAPDGWIHRRHNRSGEGFDLGAVFLPKKTREDREDSAYRCYTWAYSNAVAYHGGYWGNGSNAGLFPLSVGSSASNASVYVGGRLAKV</sequence>
<reference evidence="1 2" key="1">
    <citation type="submission" date="2018-06" db="EMBL/GenBank/DDBJ databases">
        <authorList>
            <consortium name="Pathogen Informatics"/>
            <person name="Doyle S."/>
        </authorList>
    </citation>
    <scope>NUCLEOTIDE SEQUENCE [LARGE SCALE GENOMIC DNA]</scope>
    <source>
        <strain evidence="1 2">NCTC10860</strain>
    </source>
</reference>
<dbReference type="EMBL" id="UGUW01000004">
    <property type="protein sequence ID" value="SUD59764.1"/>
    <property type="molecule type" value="Genomic_DNA"/>
</dbReference>